<dbReference type="SMART" id="SM00448">
    <property type="entry name" value="REC"/>
    <property type="match status" value="1"/>
</dbReference>
<dbReference type="EMBL" id="JBHSNO010000008">
    <property type="protein sequence ID" value="MFC5590675.1"/>
    <property type="molecule type" value="Genomic_DNA"/>
</dbReference>
<keyword evidence="2" id="KW-0902">Two-component regulatory system</keyword>
<dbReference type="Gene3D" id="6.10.250.690">
    <property type="match status" value="1"/>
</dbReference>
<dbReference type="CDD" id="cd00383">
    <property type="entry name" value="trans_reg_C"/>
    <property type="match status" value="1"/>
</dbReference>
<dbReference type="PANTHER" id="PTHR48111:SF40">
    <property type="entry name" value="PHOSPHATE REGULON TRANSCRIPTIONAL REGULATORY PROTEIN PHOB"/>
    <property type="match status" value="1"/>
</dbReference>
<dbReference type="Proteomes" id="UP001596109">
    <property type="component" value="Unassembled WGS sequence"/>
</dbReference>
<protein>
    <submittedName>
        <fullName evidence="10">Response regulator transcription factor</fullName>
    </submittedName>
</protein>
<dbReference type="SMART" id="SM00862">
    <property type="entry name" value="Trans_reg_C"/>
    <property type="match status" value="1"/>
</dbReference>
<reference evidence="11" key="1">
    <citation type="journal article" date="2019" name="Int. J. Syst. Evol. Microbiol.">
        <title>The Global Catalogue of Microorganisms (GCM) 10K type strain sequencing project: providing services to taxonomists for standard genome sequencing and annotation.</title>
        <authorList>
            <consortium name="The Broad Institute Genomics Platform"/>
            <consortium name="The Broad Institute Genome Sequencing Center for Infectious Disease"/>
            <person name="Wu L."/>
            <person name="Ma J."/>
        </authorList>
    </citation>
    <scope>NUCLEOTIDE SEQUENCE [LARGE SCALE GENOMIC DNA]</scope>
    <source>
        <strain evidence="11">CGMCC 4.1434</strain>
    </source>
</reference>
<dbReference type="PROSITE" id="PS51755">
    <property type="entry name" value="OMPR_PHOB"/>
    <property type="match status" value="1"/>
</dbReference>
<evidence type="ECO:0000256" key="4">
    <source>
        <dbReference type="ARBA" id="ARBA00023125"/>
    </source>
</evidence>
<feature type="modified residue" description="4-aspartylphosphate" evidence="6">
    <location>
        <position position="55"/>
    </location>
</feature>
<evidence type="ECO:0000256" key="7">
    <source>
        <dbReference type="PROSITE-ProRule" id="PRU01091"/>
    </source>
</evidence>
<feature type="DNA-binding region" description="OmpR/PhoB-type" evidence="7">
    <location>
        <begin position="128"/>
        <end position="227"/>
    </location>
</feature>
<gene>
    <name evidence="10" type="ORF">ACFPRA_17350</name>
</gene>
<keyword evidence="11" id="KW-1185">Reference proteome</keyword>
<evidence type="ECO:0000256" key="3">
    <source>
        <dbReference type="ARBA" id="ARBA00023015"/>
    </source>
</evidence>
<dbReference type="PROSITE" id="PS50110">
    <property type="entry name" value="RESPONSE_REGULATORY"/>
    <property type="match status" value="1"/>
</dbReference>
<feature type="domain" description="OmpR/PhoB-type" evidence="9">
    <location>
        <begin position="128"/>
        <end position="227"/>
    </location>
</feature>
<evidence type="ECO:0000256" key="1">
    <source>
        <dbReference type="ARBA" id="ARBA00022553"/>
    </source>
</evidence>
<evidence type="ECO:0000256" key="5">
    <source>
        <dbReference type="ARBA" id="ARBA00023163"/>
    </source>
</evidence>
<dbReference type="InterPro" id="IPR001867">
    <property type="entry name" value="OmpR/PhoB-type_DNA-bd"/>
</dbReference>
<keyword evidence="3" id="KW-0805">Transcription regulation</keyword>
<dbReference type="SUPFAM" id="SSF46894">
    <property type="entry name" value="C-terminal effector domain of the bipartite response regulators"/>
    <property type="match status" value="1"/>
</dbReference>
<organism evidence="10 11">
    <name type="scientific">Sporosarcina soli</name>
    <dbReference type="NCBI Taxonomy" id="334736"/>
    <lineage>
        <taxon>Bacteria</taxon>
        <taxon>Bacillati</taxon>
        <taxon>Bacillota</taxon>
        <taxon>Bacilli</taxon>
        <taxon>Bacillales</taxon>
        <taxon>Caryophanaceae</taxon>
        <taxon>Sporosarcina</taxon>
    </lineage>
</organism>
<comment type="caution">
    <text evidence="10">The sequence shown here is derived from an EMBL/GenBank/DDBJ whole genome shotgun (WGS) entry which is preliminary data.</text>
</comment>
<name>A0ABW0TQB3_9BACL</name>
<dbReference type="Pfam" id="PF00072">
    <property type="entry name" value="Response_reg"/>
    <property type="match status" value="1"/>
</dbReference>
<dbReference type="RefSeq" id="WP_381437471.1">
    <property type="nucleotide sequence ID" value="NZ_JBHSNO010000008.1"/>
</dbReference>
<keyword evidence="5" id="KW-0804">Transcription</keyword>
<keyword evidence="1 6" id="KW-0597">Phosphoprotein</keyword>
<evidence type="ECO:0000259" key="9">
    <source>
        <dbReference type="PROSITE" id="PS51755"/>
    </source>
</evidence>
<evidence type="ECO:0000259" key="8">
    <source>
        <dbReference type="PROSITE" id="PS50110"/>
    </source>
</evidence>
<proteinExistence type="predicted"/>
<dbReference type="Pfam" id="PF00486">
    <property type="entry name" value="Trans_reg_C"/>
    <property type="match status" value="1"/>
</dbReference>
<sequence length="228" mass="25961">MAKDETILIIEDEESIMDILAYALRKEGYRVNGAATGQEGVRLFEGIGPDLVILDVMLPDMDGFDICKKLTAMSNVPVLMLTARDDIVDKVLGLELGADDYMTKPFDVREIIARIKVLLRRQGRTVASTSLAINDRIRIEPRSHTVLKDNEIVVFKPKEYDLLLFFVQHKNQVFSREEILDSVWDFDYVGDLRTVDVHVQRVRKKLDDAMLPSIIETVFGVGYKMRGN</sequence>
<dbReference type="InterPro" id="IPR039420">
    <property type="entry name" value="WalR-like"/>
</dbReference>
<dbReference type="Gene3D" id="3.40.50.2300">
    <property type="match status" value="1"/>
</dbReference>
<feature type="domain" description="Response regulatory" evidence="8">
    <location>
        <begin position="6"/>
        <end position="119"/>
    </location>
</feature>
<evidence type="ECO:0000313" key="11">
    <source>
        <dbReference type="Proteomes" id="UP001596109"/>
    </source>
</evidence>
<dbReference type="InterPro" id="IPR016032">
    <property type="entry name" value="Sig_transdc_resp-reg_C-effctor"/>
</dbReference>
<evidence type="ECO:0000256" key="2">
    <source>
        <dbReference type="ARBA" id="ARBA00023012"/>
    </source>
</evidence>
<dbReference type="PANTHER" id="PTHR48111">
    <property type="entry name" value="REGULATOR OF RPOS"/>
    <property type="match status" value="1"/>
</dbReference>
<dbReference type="InterPro" id="IPR036388">
    <property type="entry name" value="WH-like_DNA-bd_sf"/>
</dbReference>
<dbReference type="InterPro" id="IPR011006">
    <property type="entry name" value="CheY-like_superfamily"/>
</dbReference>
<keyword evidence="4 7" id="KW-0238">DNA-binding</keyword>
<accession>A0ABW0TQB3</accession>
<dbReference type="SUPFAM" id="SSF52172">
    <property type="entry name" value="CheY-like"/>
    <property type="match status" value="1"/>
</dbReference>
<dbReference type="Gene3D" id="1.10.10.10">
    <property type="entry name" value="Winged helix-like DNA-binding domain superfamily/Winged helix DNA-binding domain"/>
    <property type="match status" value="1"/>
</dbReference>
<evidence type="ECO:0000313" key="10">
    <source>
        <dbReference type="EMBL" id="MFC5590675.1"/>
    </source>
</evidence>
<dbReference type="InterPro" id="IPR001789">
    <property type="entry name" value="Sig_transdc_resp-reg_receiver"/>
</dbReference>
<evidence type="ECO:0000256" key="6">
    <source>
        <dbReference type="PROSITE-ProRule" id="PRU00169"/>
    </source>
</evidence>